<evidence type="ECO:0000256" key="2">
    <source>
        <dbReference type="RuleBase" id="RU003707"/>
    </source>
</evidence>
<dbReference type="PROSITE" id="PS00166">
    <property type="entry name" value="ENOYL_COA_HYDRATASE"/>
    <property type="match status" value="1"/>
</dbReference>
<name>A0ABX8GZM6_9BACT</name>
<dbReference type="PANTHER" id="PTHR42964">
    <property type="entry name" value="ENOYL-COA HYDRATASE"/>
    <property type="match status" value="1"/>
</dbReference>
<dbReference type="InterPro" id="IPR001753">
    <property type="entry name" value="Enoyl-CoA_hydra/iso"/>
</dbReference>
<sequence length="260" mass="28545">MLDNSLLIFIKKQRIAYITLNRPEKRNALNADLVAELSNVLSEIENDEEVSAVVLKGAGKAFCAGADLQYIQNLQNFSFDENVNDSNALKELFYKIYTFPKVIIASVHGAAIAGGCGLATLCDFSFAANNTKFCYSEVKIGFIPAIVSIFLARKIGEGKAKQLLLSAQTITADKALEYGLINGTTTEANLDEEVESFAFKLISETSLEAKMNTKKLLNSTWHLPIEEALDIAVQENAKARESADCKKGISSFLNKEKISW</sequence>
<evidence type="ECO:0000256" key="1">
    <source>
        <dbReference type="ARBA" id="ARBA00005254"/>
    </source>
</evidence>
<dbReference type="RefSeq" id="WP_144072974.1">
    <property type="nucleotide sequence ID" value="NZ_CP076128.1"/>
</dbReference>
<proteinExistence type="inferred from homology"/>
<dbReference type="SUPFAM" id="SSF52096">
    <property type="entry name" value="ClpP/crotonase"/>
    <property type="match status" value="1"/>
</dbReference>
<dbReference type="CDD" id="cd06558">
    <property type="entry name" value="crotonase-like"/>
    <property type="match status" value="1"/>
</dbReference>
<gene>
    <name evidence="3" type="ORF">KM029_09030</name>
</gene>
<comment type="similarity">
    <text evidence="1 2">Belongs to the enoyl-CoA hydratase/isomerase family.</text>
</comment>
<dbReference type="PANTHER" id="PTHR42964:SF1">
    <property type="entry name" value="POLYKETIDE BIOSYNTHESIS ENOYL-COA HYDRATASE PKSH-RELATED"/>
    <property type="match status" value="1"/>
</dbReference>
<evidence type="ECO:0000313" key="4">
    <source>
        <dbReference type="Proteomes" id="UP000682802"/>
    </source>
</evidence>
<dbReference type="InterPro" id="IPR051683">
    <property type="entry name" value="Enoyl-CoA_Hydratase/Isomerase"/>
</dbReference>
<protein>
    <submittedName>
        <fullName evidence="3">Enoyl-CoA hydratase/isomerase family protein</fullName>
    </submittedName>
</protein>
<dbReference type="Gene3D" id="3.90.226.10">
    <property type="entry name" value="2-enoyl-CoA Hydratase, Chain A, domain 1"/>
    <property type="match status" value="1"/>
</dbReference>
<accession>A0ABX8GZM6</accession>
<dbReference type="InterPro" id="IPR018376">
    <property type="entry name" value="Enoyl-CoA_hyd/isom_CS"/>
</dbReference>
<dbReference type="Proteomes" id="UP000682802">
    <property type="component" value="Chromosome 1"/>
</dbReference>
<keyword evidence="4" id="KW-1185">Reference proteome</keyword>
<dbReference type="InterPro" id="IPR029045">
    <property type="entry name" value="ClpP/crotonase-like_dom_sf"/>
</dbReference>
<reference evidence="3 4" key="1">
    <citation type="submission" date="2021-05" db="EMBL/GenBank/DDBJ databases">
        <title>Comparative genomic studies on the polysaccharide-degrading batcterial strains of the Flammeovirga genus.</title>
        <authorList>
            <person name="Zewei F."/>
            <person name="Zheng Z."/>
            <person name="Yu L."/>
            <person name="Ruyue G."/>
            <person name="Yanhong M."/>
            <person name="Yuanyuan C."/>
            <person name="Jingyan G."/>
            <person name="Wenjun H."/>
        </authorList>
    </citation>
    <scope>NUCLEOTIDE SEQUENCE [LARGE SCALE GENOMIC DNA]</scope>
    <source>
        <strain evidence="3 4">YS10</strain>
    </source>
</reference>
<organism evidence="3 4">
    <name type="scientific">Flammeovirga kamogawensis</name>
    <dbReference type="NCBI Taxonomy" id="373891"/>
    <lineage>
        <taxon>Bacteria</taxon>
        <taxon>Pseudomonadati</taxon>
        <taxon>Bacteroidota</taxon>
        <taxon>Cytophagia</taxon>
        <taxon>Cytophagales</taxon>
        <taxon>Flammeovirgaceae</taxon>
        <taxon>Flammeovirga</taxon>
    </lineage>
</organism>
<dbReference type="Pfam" id="PF00378">
    <property type="entry name" value="ECH_1"/>
    <property type="match status" value="1"/>
</dbReference>
<evidence type="ECO:0000313" key="3">
    <source>
        <dbReference type="EMBL" id="QWG09070.1"/>
    </source>
</evidence>
<dbReference type="EMBL" id="CP076128">
    <property type="protein sequence ID" value="QWG09070.1"/>
    <property type="molecule type" value="Genomic_DNA"/>
</dbReference>